<evidence type="ECO:0000313" key="3">
    <source>
        <dbReference type="Proteomes" id="UP000247811"/>
    </source>
</evidence>
<proteinExistence type="predicted"/>
<dbReference type="AlphaFoldDB" id="A0A318H2F0"/>
<dbReference type="InterPro" id="IPR001387">
    <property type="entry name" value="Cro/C1-type_HTH"/>
</dbReference>
<dbReference type="PROSITE" id="PS50943">
    <property type="entry name" value="HTH_CROC1"/>
    <property type="match status" value="1"/>
</dbReference>
<sequence>MAKESHPSFPSVLKQMRAFGERLQMARLRRELTTVQFSERVGVSRETIRRLEQGDPTIAIGTYMRALRVLGLDQDINTLASDDVLGKKLQDVAMLKVQRTRVVVKDKRG</sequence>
<dbReference type="Proteomes" id="UP000247811">
    <property type="component" value="Unassembled WGS sequence"/>
</dbReference>
<comment type="caution">
    <text evidence="2">The sequence shown here is derived from an EMBL/GenBank/DDBJ whole genome shotgun (WGS) entry which is preliminary data.</text>
</comment>
<protein>
    <submittedName>
        <fullName evidence="2">Helix-turn-helix protein</fullName>
    </submittedName>
</protein>
<keyword evidence="3" id="KW-1185">Reference proteome</keyword>
<evidence type="ECO:0000259" key="1">
    <source>
        <dbReference type="PROSITE" id="PS50943"/>
    </source>
</evidence>
<dbReference type="SMART" id="SM00530">
    <property type="entry name" value="HTH_XRE"/>
    <property type="match status" value="1"/>
</dbReference>
<accession>A0A318H2F0</accession>
<dbReference type="CDD" id="cd00093">
    <property type="entry name" value="HTH_XRE"/>
    <property type="match status" value="1"/>
</dbReference>
<reference evidence="2 3" key="1">
    <citation type="submission" date="2018-05" db="EMBL/GenBank/DDBJ databases">
        <title>Genomic Encyclopedia of Type Strains, Phase IV (KMG-IV): sequencing the most valuable type-strain genomes for metagenomic binning, comparative biology and taxonomic classification.</title>
        <authorList>
            <person name="Goeker M."/>
        </authorList>
    </citation>
    <scope>NUCLEOTIDE SEQUENCE [LARGE SCALE GENOMIC DNA]</scope>
    <source>
        <strain evidence="2 3">DSM 566</strain>
    </source>
</reference>
<evidence type="ECO:0000313" key="2">
    <source>
        <dbReference type="EMBL" id="PXW94949.1"/>
    </source>
</evidence>
<feature type="domain" description="HTH cro/C1-type" evidence="1">
    <location>
        <begin position="23"/>
        <end position="77"/>
    </location>
</feature>
<gene>
    <name evidence="2" type="ORF">C7444_11132</name>
</gene>
<dbReference type="InterPro" id="IPR010982">
    <property type="entry name" value="Lambda_DNA-bd_dom_sf"/>
</dbReference>
<dbReference type="Gene3D" id="1.10.260.40">
    <property type="entry name" value="lambda repressor-like DNA-binding domains"/>
    <property type="match status" value="1"/>
</dbReference>
<dbReference type="Pfam" id="PF13560">
    <property type="entry name" value="HTH_31"/>
    <property type="match status" value="1"/>
</dbReference>
<organism evidence="2 3">
    <name type="scientific">Sphaerotilus hippei</name>
    <dbReference type="NCBI Taxonomy" id="744406"/>
    <lineage>
        <taxon>Bacteria</taxon>
        <taxon>Pseudomonadati</taxon>
        <taxon>Pseudomonadota</taxon>
        <taxon>Betaproteobacteria</taxon>
        <taxon>Burkholderiales</taxon>
        <taxon>Sphaerotilaceae</taxon>
        <taxon>Sphaerotilus</taxon>
    </lineage>
</organism>
<dbReference type="GO" id="GO:0003677">
    <property type="term" value="F:DNA binding"/>
    <property type="evidence" value="ECO:0007669"/>
    <property type="project" value="InterPro"/>
</dbReference>
<dbReference type="SUPFAM" id="SSF47413">
    <property type="entry name" value="lambda repressor-like DNA-binding domains"/>
    <property type="match status" value="1"/>
</dbReference>
<dbReference type="EMBL" id="QJJS01000011">
    <property type="protein sequence ID" value="PXW94949.1"/>
    <property type="molecule type" value="Genomic_DNA"/>
</dbReference>
<name>A0A318H2F0_9BURK</name>
<dbReference type="RefSeq" id="WP_211317544.1">
    <property type="nucleotide sequence ID" value="NZ_QJJS01000011.1"/>
</dbReference>